<name>A0A8J3DEN9_9BACT</name>
<protein>
    <recommendedName>
        <fullName evidence="2">Fibronectin type-III domain-containing protein</fullName>
    </recommendedName>
</protein>
<dbReference type="SMART" id="SM00060">
    <property type="entry name" value="FN3"/>
    <property type="match status" value="1"/>
</dbReference>
<accession>A0A8J3DEN9</accession>
<dbReference type="Gene3D" id="2.60.40.10">
    <property type="entry name" value="Immunoglobulins"/>
    <property type="match status" value="1"/>
</dbReference>
<dbReference type="InterPro" id="IPR003961">
    <property type="entry name" value="FN3_dom"/>
</dbReference>
<dbReference type="Pfam" id="PF03629">
    <property type="entry name" value="SASA"/>
    <property type="match status" value="1"/>
</dbReference>
<reference evidence="3 4" key="1">
    <citation type="journal article" date="2014" name="Int. J. Syst. Evol. Microbiol.">
        <title>Complete genome sequence of Corynebacterium casei LMG S-19264T (=DSM 44701T), isolated from a smear-ripened cheese.</title>
        <authorList>
            <consortium name="US DOE Joint Genome Institute (JGI-PGF)"/>
            <person name="Walter F."/>
            <person name="Albersmeier A."/>
            <person name="Kalinowski J."/>
            <person name="Ruckert C."/>
        </authorList>
    </citation>
    <scope>NUCLEOTIDE SEQUENCE [LARGE SCALE GENOMIC DNA]</scope>
    <source>
        <strain evidence="3 4">KCTC 12866</strain>
    </source>
</reference>
<dbReference type="InterPro" id="IPR005181">
    <property type="entry name" value="SASA"/>
</dbReference>
<feature type="domain" description="Fibronectin type-III" evidence="2">
    <location>
        <begin position="479"/>
        <end position="572"/>
    </location>
</feature>
<keyword evidence="1" id="KW-0378">Hydrolase</keyword>
<comment type="caution">
    <text evidence="3">The sequence shown here is derived from an EMBL/GenBank/DDBJ whole genome shotgun (WGS) entry which is preliminary data.</text>
</comment>
<dbReference type="EMBL" id="BMXF01000005">
    <property type="protein sequence ID" value="GHB84183.1"/>
    <property type="molecule type" value="Genomic_DNA"/>
</dbReference>
<gene>
    <name evidence="3" type="ORF">GCM10007390_44240</name>
</gene>
<dbReference type="SUPFAM" id="SSF52266">
    <property type="entry name" value="SGNH hydrolase"/>
    <property type="match status" value="1"/>
</dbReference>
<evidence type="ECO:0000259" key="2">
    <source>
        <dbReference type="PROSITE" id="PS50853"/>
    </source>
</evidence>
<dbReference type="AlphaFoldDB" id="A0A8J3DEN9"/>
<dbReference type="InterPro" id="IPR013783">
    <property type="entry name" value="Ig-like_fold"/>
</dbReference>
<dbReference type="CDD" id="cd00063">
    <property type="entry name" value="FN3"/>
    <property type="match status" value="1"/>
</dbReference>
<dbReference type="NCBIfam" id="TIGR04183">
    <property type="entry name" value="Por_Secre_tail"/>
    <property type="match status" value="1"/>
</dbReference>
<proteinExistence type="predicted"/>
<dbReference type="InterPro" id="IPR036116">
    <property type="entry name" value="FN3_sf"/>
</dbReference>
<dbReference type="Pfam" id="PF18962">
    <property type="entry name" value="Por_Secre_tail"/>
    <property type="match status" value="1"/>
</dbReference>
<dbReference type="Gene3D" id="3.40.50.1110">
    <property type="entry name" value="SGNH hydrolase"/>
    <property type="match status" value="1"/>
</dbReference>
<evidence type="ECO:0000256" key="1">
    <source>
        <dbReference type="ARBA" id="ARBA00022801"/>
    </source>
</evidence>
<keyword evidence="4" id="KW-1185">Reference proteome</keyword>
<dbReference type="GO" id="GO:0016788">
    <property type="term" value="F:hydrolase activity, acting on ester bonds"/>
    <property type="evidence" value="ECO:0007669"/>
    <property type="project" value="UniProtKB-ARBA"/>
</dbReference>
<organism evidence="3 4">
    <name type="scientific">Persicitalea jodogahamensis</name>
    <dbReference type="NCBI Taxonomy" id="402147"/>
    <lineage>
        <taxon>Bacteria</taxon>
        <taxon>Pseudomonadati</taxon>
        <taxon>Bacteroidota</taxon>
        <taxon>Cytophagia</taxon>
        <taxon>Cytophagales</taxon>
        <taxon>Spirosomataceae</taxon>
        <taxon>Persicitalea</taxon>
    </lineage>
</organism>
<evidence type="ECO:0000313" key="3">
    <source>
        <dbReference type="EMBL" id="GHB84183.1"/>
    </source>
</evidence>
<dbReference type="InterPro" id="IPR026444">
    <property type="entry name" value="Secre_tail"/>
</dbReference>
<dbReference type="InterPro" id="IPR036514">
    <property type="entry name" value="SGNH_hydro_sf"/>
</dbReference>
<dbReference type="Proteomes" id="UP000598271">
    <property type="component" value="Unassembled WGS sequence"/>
</dbReference>
<dbReference type="SUPFAM" id="SSF49265">
    <property type="entry name" value="Fibronectin type III"/>
    <property type="match status" value="1"/>
</dbReference>
<sequence>MVETQAQKFGPATFDQLPRNFQLYARNDSNQAVVPISGRVSSLGYRFVSVVIYRNKQPLAYQRSPLIYAEKDSSARFSFNPKIKAELADYDFAVYVRRDGTDSTLVVRRDDVVAGDFFVINGQSNAISTGHDPKDLNFSSKYCRTVARVPDSDPDYYAKDTLWLQSHSSWPSVGVWGLDLQRRIQESFKIPTCVINGAVPGSGIQKHIRRDSSSIHTIYDLLRLRVRKSGASRVRAFFWLQGEEDVLAKIPGYVQKFDTLYHYWQQDFPMADTFVVMQINLLANLNPEAGTIRDFQRRIPILYPKTTHFATVGLAGYNGIHYSLAGYVELARQMFRFISPGIYGTMGEVNNRSPDVRKVFYTSNQKDAIVLEFDEGQEISWPTDTIVTDKQGKPVSLRGRDLFFFGENDSLTLPIAAHQVLGNRITLTLDSAIATHRLSYLPSFVDSTAFTVFPGHLLRNRNGLAAFSFHSVPIRDALIIENFRKDTLKEEAEKTIRISWEPVEDDSVRYILERKKERERTFVSVSDYDGQSIYFLDVGLEPQTRYTYRLRAISSRSESPFVELTVATDSVAVTDTTTEEEDIILSLNPGATSYWIAYPNPSRDYITVNFEKAVTGQFALYDLKGSVVGQKTLSRTTQATLSVQGVAAGRYLLQFRDEQGGRSSRHIMVE</sequence>
<dbReference type="PROSITE" id="PS50853">
    <property type="entry name" value="FN3"/>
    <property type="match status" value="1"/>
</dbReference>
<evidence type="ECO:0000313" key="4">
    <source>
        <dbReference type="Proteomes" id="UP000598271"/>
    </source>
</evidence>